<reference evidence="8 9" key="1">
    <citation type="submission" date="2020-10" db="EMBL/GenBank/DDBJ databases">
        <title>Sequencing the genomes of 1000 actinobacteria strains.</title>
        <authorList>
            <person name="Klenk H.-P."/>
        </authorList>
    </citation>
    <scope>NUCLEOTIDE SEQUENCE [LARGE SCALE GENOMIC DNA]</scope>
    <source>
        <strain evidence="8 9">DSM 43173</strain>
    </source>
</reference>
<dbReference type="InterPro" id="IPR018483">
    <property type="entry name" value="Carb_kinase_FGGY_CS"/>
</dbReference>
<feature type="domain" description="Carbohydrate kinase FGGY C-terminal" evidence="7">
    <location>
        <begin position="249"/>
        <end position="431"/>
    </location>
</feature>
<feature type="domain" description="Carbohydrate kinase FGGY N-terminal" evidence="6">
    <location>
        <begin position="1"/>
        <end position="237"/>
    </location>
</feature>
<comment type="similarity">
    <text evidence="1 5">Belongs to the FGGY kinase family.</text>
</comment>
<organism evidence="8 9">
    <name type="scientific">Nonomuraea angiospora</name>
    <dbReference type="NCBI Taxonomy" id="46172"/>
    <lineage>
        <taxon>Bacteria</taxon>
        <taxon>Bacillati</taxon>
        <taxon>Actinomycetota</taxon>
        <taxon>Actinomycetes</taxon>
        <taxon>Streptosporangiales</taxon>
        <taxon>Streptosporangiaceae</taxon>
        <taxon>Nonomuraea</taxon>
    </lineage>
</organism>
<dbReference type="GO" id="GO:0004856">
    <property type="term" value="F:D-xylulokinase activity"/>
    <property type="evidence" value="ECO:0007669"/>
    <property type="project" value="UniProtKB-EC"/>
</dbReference>
<keyword evidence="4 5" id="KW-0418">Kinase</keyword>
<accession>A0ABR9LPV2</accession>
<evidence type="ECO:0000256" key="2">
    <source>
        <dbReference type="ARBA" id="ARBA00022629"/>
    </source>
</evidence>
<dbReference type="Proteomes" id="UP000633509">
    <property type="component" value="Unassembled WGS sequence"/>
</dbReference>
<dbReference type="SUPFAM" id="SSF53067">
    <property type="entry name" value="Actin-like ATPase domain"/>
    <property type="match status" value="2"/>
</dbReference>
<dbReference type="PANTHER" id="PTHR43095:SF5">
    <property type="entry name" value="XYLULOSE KINASE"/>
    <property type="match status" value="1"/>
</dbReference>
<dbReference type="PROSITE" id="PS00445">
    <property type="entry name" value="FGGY_KINASES_2"/>
    <property type="match status" value="1"/>
</dbReference>
<dbReference type="InterPro" id="IPR050406">
    <property type="entry name" value="FGGY_Carb_Kinase"/>
</dbReference>
<evidence type="ECO:0000259" key="6">
    <source>
        <dbReference type="Pfam" id="PF00370"/>
    </source>
</evidence>
<protein>
    <submittedName>
        <fullName evidence="8">Xylulokinase</fullName>
        <ecNumber evidence="8">2.7.1.17</ecNumber>
    </submittedName>
</protein>
<dbReference type="EMBL" id="JADBEK010000001">
    <property type="protein sequence ID" value="MBE1582450.1"/>
    <property type="molecule type" value="Genomic_DNA"/>
</dbReference>
<evidence type="ECO:0000259" key="7">
    <source>
        <dbReference type="Pfam" id="PF02782"/>
    </source>
</evidence>
<keyword evidence="2" id="KW-0119">Carbohydrate metabolism</keyword>
<keyword evidence="3 5" id="KW-0808">Transferase</keyword>
<keyword evidence="9" id="KW-1185">Reference proteome</keyword>
<dbReference type="InterPro" id="IPR000577">
    <property type="entry name" value="Carb_kinase_FGGY"/>
</dbReference>
<keyword evidence="2" id="KW-0859">Xylose metabolism</keyword>
<proteinExistence type="inferred from homology"/>
<dbReference type="PANTHER" id="PTHR43095">
    <property type="entry name" value="SUGAR KINASE"/>
    <property type="match status" value="1"/>
</dbReference>
<dbReference type="RefSeq" id="WP_192783727.1">
    <property type="nucleotide sequence ID" value="NZ_JADBEK010000001.1"/>
</dbReference>
<sequence>MFLGVDIGTSSSKGVLVAPDGTVVATAVREHRTASPRPGWFEHSAQDVWWADFTSIVAELARPDVAAVGLSGIGPCVLPCAQDGTPLRPAILYGVDTRATAEIAAQTSRYGASAILERCGSPLTSQAVGPKLEWLRTHEPEVWARTRRIFMAHSWLAYRLTGAYVLDHHAASQCTPLYDTRTHEWIDDWDLFPELELPALAWSGDVVGAVTEAAAATTGLPKGIPVVAGTIDAWAEALSVGATSPGDVMLMYGTTMFLVEVLASRAVSPQLWGTVGVSPGTYNLAAGMATSGAVTGWLRDLTGASFESLTAEAAAVGRGAEGLLMLPYFAGERTPLFDPDARGTLIGLTLRHGRGHLYRAALEATAFGVLHNLEAMRAAGGSAKRLVAVGGGTKGGLWTRIVSDVLQQEQVLSTHTVGAAFGDAMLAARACGVSAAGWNPVASVVEPDPAAAEDYTRLYGLYRDLYDSTAHIAHELATR</sequence>
<name>A0ABR9LPV2_9ACTN</name>
<evidence type="ECO:0000256" key="4">
    <source>
        <dbReference type="ARBA" id="ARBA00022777"/>
    </source>
</evidence>
<dbReference type="InterPro" id="IPR018484">
    <property type="entry name" value="FGGY_N"/>
</dbReference>
<evidence type="ECO:0000256" key="1">
    <source>
        <dbReference type="ARBA" id="ARBA00009156"/>
    </source>
</evidence>
<dbReference type="InterPro" id="IPR043129">
    <property type="entry name" value="ATPase_NBD"/>
</dbReference>
<comment type="caution">
    <text evidence="8">The sequence shown here is derived from an EMBL/GenBank/DDBJ whole genome shotgun (WGS) entry which is preliminary data.</text>
</comment>
<dbReference type="Pfam" id="PF00370">
    <property type="entry name" value="FGGY_N"/>
    <property type="match status" value="1"/>
</dbReference>
<dbReference type="Gene3D" id="3.30.420.40">
    <property type="match status" value="2"/>
</dbReference>
<evidence type="ECO:0000313" key="8">
    <source>
        <dbReference type="EMBL" id="MBE1582450.1"/>
    </source>
</evidence>
<dbReference type="PIRSF" id="PIRSF000538">
    <property type="entry name" value="GlpK"/>
    <property type="match status" value="1"/>
</dbReference>
<evidence type="ECO:0000256" key="3">
    <source>
        <dbReference type="ARBA" id="ARBA00022679"/>
    </source>
</evidence>
<evidence type="ECO:0000313" key="9">
    <source>
        <dbReference type="Proteomes" id="UP000633509"/>
    </source>
</evidence>
<evidence type="ECO:0000256" key="5">
    <source>
        <dbReference type="RuleBase" id="RU003733"/>
    </source>
</evidence>
<dbReference type="InterPro" id="IPR018485">
    <property type="entry name" value="FGGY_C"/>
</dbReference>
<dbReference type="Pfam" id="PF02782">
    <property type="entry name" value="FGGY_C"/>
    <property type="match status" value="1"/>
</dbReference>
<dbReference type="CDD" id="cd07804">
    <property type="entry name" value="ASKHA_NBD_FGGY_RrXK-like"/>
    <property type="match status" value="1"/>
</dbReference>
<dbReference type="EC" id="2.7.1.17" evidence="8"/>
<gene>
    <name evidence="8" type="ORF">H4W80_000708</name>
</gene>